<dbReference type="RefSeq" id="WP_321168522.1">
    <property type="nucleotide sequence ID" value="NZ_JAGGKQ010000001.1"/>
</dbReference>
<dbReference type="EMBL" id="JAGGKQ010000001">
    <property type="protein sequence ID" value="MBP1921258.1"/>
    <property type="molecule type" value="Genomic_DNA"/>
</dbReference>
<name>A0A8T4GA13_9EURY</name>
<dbReference type="Pfam" id="PF10604">
    <property type="entry name" value="Polyketide_cyc2"/>
    <property type="match status" value="1"/>
</dbReference>
<organism evidence="1 2">
    <name type="scientific">Halorubrum alkaliphilum</name>
    <dbReference type="NCBI Taxonomy" id="261290"/>
    <lineage>
        <taxon>Archaea</taxon>
        <taxon>Methanobacteriati</taxon>
        <taxon>Methanobacteriota</taxon>
        <taxon>Stenosarchaea group</taxon>
        <taxon>Halobacteria</taxon>
        <taxon>Halobacteriales</taxon>
        <taxon>Haloferacaceae</taxon>
        <taxon>Halorubrum</taxon>
    </lineage>
</organism>
<accession>A0A8T4GA13</accession>
<dbReference type="InterPro" id="IPR023393">
    <property type="entry name" value="START-like_dom_sf"/>
</dbReference>
<evidence type="ECO:0000313" key="2">
    <source>
        <dbReference type="Proteomes" id="UP000823588"/>
    </source>
</evidence>
<comment type="caution">
    <text evidence="1">The sequence shown here is derived from an EMBL/GenBank/DDBJ whole genome shotgun (WGS) entry which is preliminary data.</text>
</comment>
<protein>
    <recommendedName>
        <fullName evidence="3">Polyketide cyclase</fullName>
    </recommendedName>
</protein>
<reference evidence="1" key="1">
    <citation type="submission" date="2021-03" db="EMBL/GenBank/DDBJ databases">
        <title>Genomic Encyclopedia of Type Strains, Phase IV (KMG-IV): sequencing the most valuable type-strain genomes for metagenomic binning, comparative biology and taxonomic classification.</title>
        <authorList>
            <person name="Goeker M."/>
        </authorList>
    </citation>
    <scope>NUCLEOTIDE SEQUENCE</scope>
    <source>
        <strain evidence="1">DSM 23564</strain>
    </source>
</reference>
<dbReference type="Proteomes" id="UP000823588">
    <property type="component" value="Unassembled WGS sequence"/>
</dbReference>
<evidence type="ECO:0000313" key="1">
    <source>
        <dbReference type="EMBL" id="MBP1921258.1"/>
    </source>
</evidence>
<gene>
    <name evidence="1" type="ORF">J2751_000241</name>
</gene>
<dbReference type="Gene3D" id="3.30.530.20">
    <property type="match status" value="1"/>
</dbReference>
<keyword evidence="2" id="KW-1185">Reference proteome</keyword>
<evidence type="ECO:0008006" key="3">
    <source>
        <dbReference type="Google" id="ProtNLM"/>
    </source>
</evidence>
<dbReference type="InterPro" id="IPR019587">
    <property type="entry name" value="Polyketide_cyclase/dehydratase"/>
</dbReference>
<dbReference type="AlphaFoldDB" id="A0A8T4GA13"/>
<dbReference type="SUPFAM" id="SSF55961">
    <property type="entry name" value="Bet v1-like"/>
    <property type="match status" value="1"/>
</dbReference>
<proteinExistence type="predicted"/>
<sequence>MTHRVDGSRAGNARRSTVTREGCSLLVAREVRTSPESAIEALRDTRTWSEWSPSIGSVESDDRFVREGTRGRVRVAGAWIPFEVTAFSGRQWRWRVAGIPATGHRVEAYADDSERCRVAIEVPIVAAGYVPVCRRALDRFATLVEDE</sequence>